<evidence type="ECO:0000313" key="3">
    <source>
        <dbReference type="EMBL" id="SNS71965.1"/>
    </source>
</evidence>
<protein>
    <submittedName>
        <fullName evidence="3">Response regulator receiver domain-containing protein</fullName>
    </submittedName>
</protein>
<feature type="modified residue" description="4-aspartylphosphate" evidence="1">
    <location>
        <position position="71"/>
    </location>
</feature>
<dbReference type="PANTHER" id="PTHR44520">
    <property type="entry name" value="RESPONSE REGULATOR RCP1-RELATED"/>
    <property type="match status" value="1"/>
</dbReference>
<sequence>MSSNFSYQQMENTMKRIVLIDDDETTNYLNKLIIERSELVDEVISFDSAEDALRFFNEHRTEEDEALVLLDINMPIMNGWQFLDHYQALKDSDSNKIVILTSSINPADKQKAEEKRMILDYKAKPLSVEMISELVTSYLN</sequence>
<feature type="domain" description="Response regulatory" evidence="2">
    <location>
        <begin position="16"/>
        <end position="139"/>
    </location>
</feature>
<evidence type="ECO:0000313" key="4">
    <source>
        <dbReference type="Proteomes" id="UP000198393"/>
    </source>
</evidence>
<dbReference type="SUPFAM" id="SSF52172">
    <property type="entry name" value="CheY-like"/>
    <property type="match status" value="1"/>
</dbReference>
<dbReference type="PROSITE" id="PS50110">
    <property type="entry name" value="RESPONSE_REGULATORY"/>
    <property type="match status" value="1"/>
</dbReference>
<evidence type="ECO:0000259" key="2">
    <source>
        <dbReference type="PROSITE" id="PS50110"/>
    </source>
</evidence>
<dbReference type="InterPro" id="IPR001789">
    <property type="entry name" value="Sig_transdc_resp-reg_receiver"/>
</dbReference>
<gene>
    <name evidence="3" type="ORF">SAMN05421640_0983</name>
</gene>
<dbReference type="SMART" id="SM00448">
    <property type="entry name" value="REC"/>
    <property type="match status" value="1"/>
</dbReference>
<organism evidence="3 4">
    <name type="scientific">Ekhidna lutea</name>
    <dbReference type="NCBI Taxonomy" id="447679"/>
    <lineage>
        <taxon>Bacteria</taxon>
        <taxon>Pseudomonadati</taxon>
        <taxon>Bacteroidota</taxon>
        <taxon>Cytophagia</taxon>
        <taxon>Cytophagales</taxon>
        <taxon>Reichenbachiellaceae</taxon>
        <taxon>Ekhidna</taxon>
    </lineage>
</organism>
<dbReference type="Pfam" id="PF00072">
    <property type="entry name" value="Response_reg"/>
    <property type="match status" value="1"/>
</dbReference>
<accession>A0A239GSV9</accession>
<evidence type="ECO:0000256" key="1">
    <source>
        <dbReference type="PROSITE-ProRule" id="PRU00169"/>
    </source>
</evidence>
<dbReference type="Proteomes" id="UP000198393">
    <property type="component" value="Unassembled WGS sequence"/>
</dbReference>
<dbReference type="EMBL" id="FZPD01000002">
    <property type="protein sequence ID" value="SNS71965.1"/>
    <property type="molecule type" value="Genomic_DNA"/>
</dbReference>
<dbReference type="Gene3D" id="3.40.50.2300">
    <property type="match status" value="1"/>
</dbReference>
<dbReference type="AlphaFoldDB" id="A0A239GSV9"/>
<dbReference type="PANTHER" id="PTHR44520:SF2">
    <property type="entry name" value="RESPONSE REGULATOR RCP1"/>
    <property type="match status" value="1"/>
</dbReference>
<dbReference type="GO" id="GO:0000160">
    <property type="term" value="P:phosphorelay signal transduction system"/>
    <property type="evidence" value="ECO:0007669"/>
    <property type="project" value="InterPro"/>
</dbReference>
<keyword evidence="4" id="KW-1185">Reference proteome</keyword>
<proteinExistence type="predicted"/>
<dbReference type="InterPro" id="IPR011006">
    <property type="entry name" value="CheY-like_superfamily"/>
</dbReference>
<dbReference type="OrthoDB" id="1524091at2"/>
<name>A0A239GSV9_EKHLU</name>
<reference evidence="3 4" key="1">
    <citation type="submission" date="2017-06" db="EMBL/GenBank/DDBJ databases">
        <authorList>
            <person name="Kim H.J."/>
            <person name="Triplett B.A."/>
        </authorList>
    </citation>
    <scope>NUCLEOTIDE SEQUENCE [LARGE SCALE GENOMIC DNA]</scope>
    <source>
        <strain evidence="3 4">DSM 19307</strain>
    </source>
</reference>
<keyword evidence="1" id="KW-0597">Phosphoprotein</keyword>
<dbReference type="InterPro" id="IPR052893">
    <property type="entry name" value="TCS_response_regulator"/>
</dbReference>